<evidence type="ECO:0000256" key="3">
    <source>
        <dbReference type="SAM" id="Phobius"/>
    </source>
</evidence>
<dbReference type="PANTHER" id="PTHR42901">
    <property type="entry name" value="ALCOHOL DEHYDROGENASE"/>
    <property type="match status" value="1"/>
</dbReference>
<evidence type="ECO:0000256" key="2">
    <source>
        <dbReference type="ARBA" id="ARBA00023002"/>
    </source>
</evidence>
<sequence>MEYSAIKTTNQRKRCLSPNKILLATLCVIGMAMIATMLRGTTGHLRGLSVPKQITSGRNAFLRTQSISPHLTNLASLTNRVQTMVPHNREQMFSTRPEQVSCKSTITAGDTQQQTKTKRPVDTTELVVMTGGGSGIGQAATIRLAQRGATVLIVGRTEDKLVGTQQMAKEMGLKGSVEIVGADVTCQEGRDKIVEKVMQLRDEKGAVLRTIVHNAGVNTPCKPMMEISEKEWNFVNSVNVNGPLFLTQALRSLYGTTETEKNRLILLGSVARQCKGLPNYGPYAITKLTLYGLNLMLQEELPDSEHPVQVASLIPGEVDTDMQRETAYNSADAFPDHLVEYWQKIQETGQLLPPEVTGAFMEYVIFDAPPENFPEEWFIYDESHHKDWAYEFPDVDIVEPEGLK</sequence>
<keyword evidence="3" id="KW-1133">Transmembrane helix</keyword>
<evidence type="ECO:0000313" key="4">
    <source>
        <dbReference type="EMBL" id="CAD9650995.1"/>
    </source>
</evidence>
<proteinExistence type="inferred from homology"/>
<dbReference type="InterPro" id="IPR036291">
    <property type="entry name" value="NAD(P)-bd_dom_sf"/>
</dbReference>
<dbReference type="EMBL" id="HBHC01001487">
    <property type="protein sequence ID" value="CAD9650995.1"/>
    <property type="molecule type" value="Transcribed_RNA"/>
</dbReference>
<dbReference type="PANTHER" id="PTHR42901:SF1">
    <property type="entry name" value="ALCOHOL DEHYDROGENASE"/>
    <property type="match status" value="1"/>
</dbReference>
<dbReference type="CDD" id="cd05233">
    <property type="entry name" value="SDR_c"/>
    <property type="match status" value="1"/>
</dbReference>
<keyword evidence="2" id="KW-0560">Oxidoreductase</keyword>
<dbReference type="GO" id="GO:0016491">
    <property type="term" value="F:oxidoreductase activity"/>
    <property type="evidence" value="ECO:0007669"/>
    <property type="project" value="UniProtKB-KW"/>
</dbReference>
<keyword evidence="3" id="KW-0812">Transmembrane</keyword>
<accession>A0A7S2VV68</accession>
<keyword evidence="3" id="KW-0472">Membrane</keyword>
<organism evidence="4">
    <name type="scientific">Norrisiella sphaerica</name>
    <dbReference type="NCBI Taxonomy" id="552664"/>
    <lineage>
        <taxon>Eukaryota</taxon>
        <taxon>Sar</taxon>
        <taxon>Rhizaria</taxon>
        <taxon>Cercozoa</taxon>
        <taxon>Chlorarachniophyceae</taxon>
        <taxon>Norrisiella</taxon>
    </lineage>
</organism>
<dbReference type="PRINTS" id="PR00081">
    <property type="entry name" value="GDHRDH"/>
</dbReference>
<comment type="similarity">
    <text evidence="1">Belongs to the short-chain dehydrogenases/reductases (SDR) family.</text>
</comment>
<dbReference type="SUPFAM" id="SSF51735">
    <property type="entry name" value="NAD(P)-binding Rossmann-fold domains"/>
    <property type="match status" value="1"/>
</dbReference>
<gene>
    <name evidence="4" type="ORF">NSPH01132_LOCUS871</name>
</gene>
<dbReference type="Pfam" id="PF00106">
    <property type="entry name" value="adh_short"/>
    <property type="match status" value="1"/>
</dbReference>
<protein>
    <submittedName>
        <fullName evidence="4">Uncharacterized protein</fullName>
    </submittedName>
</protein>
<dbReference type="AlphaFoldDB" id="A0A7S2VV68"/>
<evidence type="ECO:0000256" key="1">
    <source>
        <dbReference type="ARBA" id="ARBA00006484"/>
    </source>
</evidence>
<feature type="transmembrane region" description="Helical" evidence="3">
    <location>
        <begin position="21"/>
        <end position="38"/>
    </location>
</feature>
<reference evidence="4" key="1">
    <citation type="submission" date="2021-01" db="EMBL/GenBank/DDBJ databases">
        <authorList>
            <person name="Corre E."/>
            <person name="Pelletier E."/>
            <person name="Niang G."/>
            <person name="Scheremetjew M."/>
            <person name="Finn R."/>
            <person name="Kale V."/>
            <person name="Holt S."/>
            <person name="Cochrane G."/>
            <person name="Meng A."/>
            <person name="Brown T."/>
            <person name="Cohen L."/>
        </authorList>
    </citation>
    <scope>NUCLEOTIDE SEQUENCE</scope>
    <source>
        <strain evidence="4">BC52</strain>
    </source>
</reference>
<name>A0A7S2VV68_9EUKA</name>
<dbReference type="Gene3D" id="3.40.50.720">
    <property type="entry name" value="NAD(P)-binding Rossmann-like Domain"/>
    <property type="match status" value="1"/>
</dbReference>
<dbReference type="InterPro" id="IPR002347">
    <property type="entry name" value="SDR_fam"/>
</dbReference>